<evidence type="ECO:0000313" key="4">
    <source>
        <dbReference type="EMBL" id="PNR36255.1"/>
    </source>
</evidence>
<dbReference type="OrthoDB" id="540503at2759"/>
<dbReference type="EnsemblPlants" id="Pp3c17_14850V3.2">
    <property type="protein sequence ID" value="Pp3c17_14850V3.2"/>
    <property type="gene ID" value="Pp3c17_14850"/>
</dbReference>
<dbReference type="InterPro" id="IPR005069">
    <property type="entry name" value="Nucl-diP-sugar_transferase"/>
</dbReference>
<dbReference type="InterPro" id="IPR029044">
    <property type="entry name" value="Nucleotide-diphossugar_trans"/>
</dbReference>
<dbReference type="GO" id="GO:0016757">
    <property type="term" value="F:glycosyltransferase activity"/>
    <property type="evidence" value="ECO:0007669"/>
    <property type="project" value="UniProtKB-KW"/>
</dbReference>
<comment type="similarity">
    <text evidence="1 2">Belongs to the glycosyltransferase 77 family.</text>
</comment>
<accession>A0A2K1J3Z4</accession>
<keyword evidence="2" id="KW-0472">Membrane</keyword>
<keyword evidence="2" id="KW-0812">Transmembrane</keyword>
<keyword evidence="2" id="KW-0328">Glycosyltransferase</keyword>
<gene>
    <name evidence="5" type="primary">LOC112294621</name>
    <name evidence="4" type="ORF">PHYPA_022106</name>
</gene>
<feature type="domain" description="Nucleotide-diphospho-sugar transferase" evidence="3">
    <location>
        <begin position="113"/>
        <end position="314"/>
    </location>
</feature>
<dbReference type="SUPFAM" id="SSF53448">
    <property type="entry name" value="Nucleotide-diphospho-sugar transferases"/>
    <property type="match status" value="1"/>
</dbReference>
<dbReference type="GeneID" id="112294621"/>
<name>A0A2K1J3Z4_PHYPA</name>
<dbReference type="EnsemblPlants" id="Pp3c17_14850V3.1">
    <property type="protein sequence ID" value="Pp3c17_14850V3.1"/>
    <property type="gene ID" value="Pp3c17_14850"/>
</dbReference>
<keyword evidence="2" id="KW-0735">Signal-anchor</keyword>
<dbReference type="InterPro" id="IPR044821">
    <property type="entry name" value="At1g28695/At4g15970-like"/>
</dbReference>
<keyword evidence="2" id="KW-1133">Transmembrane helix</keyword>
<keyword evidence="2" id="KW-0808">Transferase</keyword>
<dbReference type="OMA" id="SHEDSWG"/>
<dbReference type="PANTHER" id="PTHR46038:SF38">
    <property type="entry name" value="GLYCOSYLTRANSFERASE-RELATED"/>
    <property type="match status" value="1"/>
</dbReference>
<dbReference type="EC" id="2.4.2.-" evidence="2"/>
<dbReference type="STRING" id="3218.A0A2K1J3Z4"/>
<dbReference type="AlphaFoldDB" id="A0A2K1J3Z4"/>
<evidence type="ECO:0000313" key="6">
    <source>
        <dbReference type="Proteomes" id="UP000006727"/>
    </source>
</evidence>
<comment type="subcellular location">
    <subcellularLocation>
        <location evidence="2">Golgi apparatus membrane</location>
        <topology evidence="2">Single-pass type II membrane protein</topology>
    </subcellularLocation>
</comment>
<organism evidence="4">
    <name type="scientific">Physcomitrium patens</name>
    <name type="common">Spreading-leaved earth moss</name>
    <name type="synonym">Physcomitrella patens</name>
    <dbReference type="NCBI Taxonomy" id="3218"/>
    <lineage>
        <taxon>Eukaryota</taxon>
        <taxon>Viridiplantae</taxon>
        <taxon>Streptophyta</taxon>
        <taxon>Embryophyta</taxon>
        <taxon>Bryophyta</taxon>
        <taxon>Bryophytina</taxon>
        <taxon>Bryopsida</taxon>
        <taxon>Funariidae</taxon>
        <taxon>Funariales</taxon>
        <taxon>Funariaceae</taxon>
        <taxon>Physcomitrium</taxon>
    </lineage>
</organism>
<evidence type="ECO:0000256" key="1">
    <source>
        <dbReference type="ARBA" id="ARBA00007033"/>
    </source>
</evidence>
<dbReference type="GO" id="GO:0071555">
    <property type="term" value="P:cell wall organization"/>
    <property type="evidence" value="ECO:0007669"/>
    <property type="project" value="UniProtKB-KW"/>
</dbReference>
<protein>
    <recommendedName>
        <fullName evidence="2">Glycosyltransferase</fullName>
        <ecNumber evidence="2">2.4.2.-</ecNumber>
    </recommendedName>
</protein>
<evidence type="ECO:0000256" key="2">
    <source>
        <dbReference type="RuleBase" id="RU363055"/>
    </source>
</evidence>
<sequence length="363" mass="42123">MAGKIRVSQLLIAFMIIVFVGLPYFLEFENLSVQNLQSMISNSSTSSLRCNDSIKLANFLTEGELKELRSIFARASMPNKTVIITTLNEAWAAEGTMIDLFLLSFRRGENITHLLNHVVIVTLDQKAHERCVHLHPHCFRLRTDGVDYSAEKKFMTEDYLKMMWRRIEFLAGVLEMGYSFVFSDADILWFRDPFAIFSDDKDFQIACDKYSGGSSDVMTNAPNGGFVYVRSSKQTIAMYRYWYAARLRVPGKHDQDVLGIVLREQCFERLGVKIRFLETLYFSGFCQVSKDIKQVVTMHANCCKGGLINKLTDLQLALDDWRVHNGLKPFTRDERPRIVENWRVPFSCRRPKRSWWRLFSRNL</sequence>
<dbReference type="GO" id="GO:0000139">
    <property type="term" value="C:Golgi membrane"/>
    <property type="evidence" value="ECO:0007669"/>
    <property type="project" value="UniProtKB-SubCell"/>
</dbReference>
<feature type="transmembrane region" description="Helical" evidence="2">
    <location>
        <begin position="7"/>
        <end position="26"/>
    </location>
</feature>
<evidence type="ECO:0000259" key="3">
    <source>
        <dbReference type="Pfam" id="PF03407"/>
    </source>
</evidence>
<reference evidence="4 6" key="2">
    <citation type="journal article" date="2018" name="Plant J.">
        <title>The Physcomitrella patens chromosome-scale assembly reveals moss genome structure and evolution.</title>
        <authorList>
            <person name="Lang D."/>
            <person name="Ullrich K.K."/>
            <person name="Murat F."/>
            <person name="Fuchs J."/>
            <person name="Jenkins J."/>
            <person name="Haas F.B."/>
            <person name="Piednoel M."/>
            <person name="Gundlach H."/>
            <person name="Van Bel M."/>
            <person name="Meyberg R."/>
            <person name="Vives C."/>
            <person name="Morata J."/>
            <person name="Symeonidi A."/>
            <person name="Hiss M."/>
            <person name="Muchero W."/>
            <person name="Kamisugi Y."/>
            <person name="Saleh O."/>
            <person name="Blanc G."/>
            <person name="Decker E.L."/>
            <person name="van Gessel N."/>
            <person name="Grimwood J."/>
            <person name="Hayes R.D."/>
            <person name="Graham S.W."/>
            <person name="Gunter L.E."/>
            <person name="McDaniel S.F."/>
            <person name="Hoernstein S.N.W."/>
            <person name="Larsson A."/>
            <person name="Li F.W."/>
            <person name="Perroud P.F."/>
            <person name="Phillips J."/>
            <person name="Ranjan P."/>
            <person name="Rokshar D.S."/>
            <person name="Rothfels C.J."/>
            <person name="Schneider L."/>
            <person name="Shu S."/>
            <person name="Stevenson D.W."/>
            <person name="Thummler F."/>
            <person name="Tillich M."/>
            <person name="Villarreal Aguilar J.C."/>
            <person name="Widiez T."/>
            <person name="Wong G.K."/>
            <person name="Wymore A."/>
            <person name="Zhang Y."/>
            <person name="Zimmer A.D."/>
            <person name="Quatrano R.S."/>
            <person name="Mayer K.F.X."/>
            <person name="Goodstein D."/>
            <person name="Casacuberta J.M."/>
            <person name="Vandepoele K."/>
            <person name="Reski R."/>
            <person name="Cuming A.C."/>
            <person name="Tuskan G.A."/>
            <person name="Maumus F."/>
            <person name="Salse J."/>
            <person name="Schmutz J."/>
            <person name="Rensing S.A."/>
        </authorList>
    </citation>
    <scope>NUCLEOTIDE SEQUENCE [LARGE SCALE GENOMIC DNA]</scope>
    <source>
        <strain evidence="5 6">cv. Gransden 2004</strain>
    </source>
</reference>
<keyword evidence="2" id="KW-0961">Cell wall biogenesis/degradation</keyword>
<reference evidence="5" key="3">
    <citation type="submission" date="2020-12" db="UniProtKB">
        <authorList>
            <consortium name="EnsemblPlants"/>
        </authorList>
    </citation>
    <scope>IDENTIFICATION</scope>
</reference>
<dbReference type="Proteomes" id="UP000006727">
    <property type="component" value="Chromosome 17"/>
</dbReference>
<dbReference type="PaxDb" id="3218-PP1S98_155V6.1"/>
<dbReference type="RefSeq" id="XP_024401058.1">
    <property type="nucleotide sequence ID" value="XM_024545290.2"/>
</dbReference>
<dbReference type="Gramene" id="Pp3c17_14850V3.2">
    <property type="protein sequence ID" value="Pp3c17_14850V3.2"/>
    <property type="gene ID" value="Pp3c17_14850"/>
</dbReference>
<keyword evidence="2" id="KW-0333">Golgi apparatus</keyword>
<dbReference type="Gramene" id="Pp3c17_14850V3.1">
    <property type="protein sequence ID" value="Pp3c17_14850V3.1"/>
    <property type="gene ID" value="Pp3c17_14850"/>
</dbReference>
<reference evidence="4 6" key="1">
    <citation type="journal article" date="2008" name="Science">
        <title>The Physcomitrella genome reveals evolutionary insights into the conquest of land by plants.</title>
        <authorList>
            <person name="Rensing S."/>
            <person name="Lang D."/>
            <person name="Zimmer A."/>
            <person name="Terry A."/>
            <person name="Salamov A."/>
            <person name="Shapiro H."/>
            <person name="Nishiyama T."/>
            <person name="Perroud P.-F."/>
            <person name="Lindquist E."/>
            <person name="Kamisugi Y."/>
            <person name="Tanahashi T."/>
            <person name="Sakakibara K."/>
            <person name="Fujita T."/>
            <person name="Oishi K."/>
            <person name="Shin-I T."/>
            <person name="Kuroki Y."/>
            <person name="Toyoda A."/>
            <person name="Suzuki Y."/>
            <person name="Hashimoto A."/>
            <person name="Yamaguchi K."/>
            <person name="Sugano A."/>
            <person name="Kohara Y."/>
            <person name="Fujiyama A."/>
            <person name="Anterola A."/>
            <person name="Aoki S."/>
            <person name="Ashton N."/>
            <person name="Barbazuk W.B."/>
            <person name="Barker E."/>
            <person name="Bennetzen J."/>
            <person name="Bezanilla M."/>
            <person name="Blankenship R."/>
            <person name="Cho S.H."/>
            <person name="Dutcher S."/>
            <person name="Estelle M."/>
            <person name="Fawcett J.A."/>
            <person name="Gundlach H."/>
            <person name="Hanada K."/>
            <person name="Heyl A."/>
            <person name="Hicks K.A."/>
            <person name="Hugh J."/>
            <person name="Lohr M."/>
            <person name="Mayer K."/>
            <person name="Melkozernov A."/>
            <person name="Murata T."/>
            <person name="Nelson D."/>
            <person name="Pils B."/>
            <person name="Prigge M."/>
            <person name="Reiss B."/>
            <person name="Renner T."/>
            <person name="Rombauts S."/>
            <person name="Rushton P."/>
            <person name="Sanderfoot A."/>
            <person name="Schween G."/>
            <person name="Shiu S.-H."/>
            <person name="Stueber K."/>
            <person name="Theodoulou F.L."/>
            <person name="Tu H."/>
            <person name="Van de Peer Y."/>
            <person name="Verrier P.J."/>
            <person name="Waters E."/>
            <person name="Wood A."/>
            <person name="Yang L."/>
            <person name="Cove D."/>
            <person name="Cuming A."/>
            <person name="Hasebe M."/>
            <person name="Lucas S."/>
            <person name="Mishler D.B."/>
            <person name="Reski R."/>
            <person name="Grigoriev I."/>
            <person name="Quatrano R.S."/>
            <person name="Boore J.L."/>
        </authorList>
    </citation>
    <scope>NUCLEOTIDE SEQUENCE [LARGE SCALE GENOMIC DNA]</scope>
    <source>
        <strain evidence="5 6">cv. Gransden 2004</strain>
    </source>
</reference>
<keyword evidence="6" id="KW-1185">Reference proteome</keyword>
<dbReference type="Pfam" id="PF03407">
    <property type="entry name" value="Nucleotid_trans"/>
    <property type="match status" value="1"/>
</dbReference>
<proteinExistence type="inferred from homology"/>
<dbReference type="EMBL" id="ABEU02000017">
    <property type="protein sequence ID" value="PNR36255.1"/>
    <property type="molecule type" value="Genomic_DNA"/>
</dbReference>
<evidence type="ECO:0000313" key="5">
    <source>
        <dbReference type="EnsemblPlants" id="Pp3c17_14850V3.1"/>
    </source>
</evidence>
<dbReference type="PANTHER" id="PTHR46038">
    <property type="entry name" value="EXPRESSED PROTEIN-RELATED"/>
    <property type="match status" value="1"/>
</dbReference>